<dbReference type="EMBL" id="CP007230">
    <property type="protein sequence ID" value="AHK21939.1"/>
    <property type="molecule type" value="Genomic_DNA"/>
</dbReference>
<keyword evidence="2" id="KW-0479">Metal-binding</keyword>
<dbReference type="Proteomes" id="UP000019439">
    <property type="component" value="Chromosome"/>
</dbReference>
<evidence type="ECO:0000256" key="2">
    <source>
        <dbReference type="ARBA" id="ARBA00022723"/>
    </source>
</evidence>
<reference evidence="5 6" key="1">
    <citation type="journal article" date="2014" name="Genome Announc.">
        <title>Genome Sequence of Yersinia similis Y228T, a Member of the Yersinia pseudotuberculosis Complex.</title>
        <authorList>
            <person name="Sprague L.D."/>
            <person name="Neubauer H."/>
        </authorList>
    </citation>
    <scope>NUCLEOTIDE SEQUENCE [LARGE SCALE GENOMIC DNA]</scope>
    <source>
        <strain evidence="5 6">228</strain>
    </source>
</reference>
<dbReference type="Gene3D" id="2.60.120.650">
    <property type="entry name" value="Cupin"/>
    <property type="match status" value="1"/>
</dbReference>
<protein>
    <recommendedName>
        <fullName evidence="4">JmjC domain-containing protein</fullName>
    </recommendedName>
</protein>
<evidence type="ECO:0000313" key="5">
    <source>
        <dbReference type="EMBL" id="AHK21939.1"/>
    </source>
</evidence>
<evidence type="ECO:0000256" key="1">
    <source>
        <dbReference type="ARBA" id="ARBA00001954"/>
    </source>
</evidence>
<evidence type="ECO:0000313" key="6">
    <source>
        <dbReference type="Proteomes" id="UP000019439"/>
    </source>
</evidence>
<gene>
    <name evidence="5" type="ORF">BF17_06500</name>
</gene>
<name>A0ABM5Q3R1_9GAMM</name>
<dbReference type="SUPFAM" id="SSF51197">
    <property type="entry name" value="Clavaminate synthase-like"/>
    <property type="match status" value="1"/>
</dbReference>
<evidence type="ECO:0000259" key="4">
    <source>
        <dbReference type="PROSITE" id="PS51184"/>
    </source>
</evidence>
<proteinExistence type="predicted"/>
<keyword evidence="3" id="KW-0408">Iron</keyword>
<dbReference type="PANTHER" id="PTHR13096">
    <property type="entry name" value="MINA53 MYC INDUCED NUCLEAR ANTIGEN"/>
    <property type="match status" value="1"/>
</dbReference>
<feature type="domain" description="JmjC" evidence="4">
    <location>
        <begin position="99"/>
        <end position="252"/>
    </location>
</feature>
<dbReference type="Pfam" id="PF08007">
    <property type="entry name" value="JmjC_2"/>
    <property type="match status" value="1"/>
</dbReference>
<comment type="cofactor">
    <cofactor evidence="1">
        <name>Fe(2+)</name>
        <dbReference type="ChEBI" id="CHEBI:29033"/>
    </cofactor>
</comment>
<keyword evidence="6" id="KW-1185">Reference proteome</keyword>
<dbReference type="PROSITE" id="PS51184">
    <property type="entry name" value="JMJC"/>
    <property type="match status" value="1"/>
</dbReference>
<dbReference type="InterPro" id="IPR003347">
    <property type="entry name" value="JmjC_dom"/>
</dbReference>
<evidence type="ECO:0000256" key="3">
    <source>
        <dbReference type="ARBA" id="ARBA00023004"/>
    </source>
</evidence>
<organism evidence="5 6">
    <name type="scientific">Yersinia similis</name>
    <dbReference type="NCBI Taxonomy" id="367190"/>
    <lineage>
        <taxon>Bacteria</taxon>
        <taxon>Pseudomonadati</taxon>
        <taxon>Pseudomonadota</taxon>
        <taxon>Gammaproteobacteria</taxon>
        <taxon>Enterobacterales</taxon>
        <taxon>Yersiniaceae</taxon>
        <taxon>Yersinia</taxon>
    </lineage>
</organism>
<accession>A0ABM5Q3R1</accession>
<sequence length="313" mass="35298">MKEDNMDNTQMTLTLASLLGPDQYKAFLGCFSRNTVYRGRMPKEVAGTILTLDGLQDIINTRRLSFPRCRLVRVGKPLNPVEYNARSHSALGEPVMKLIPDRVMKELRDGATLVLDFVEDLSSKVRHIAEAIATEFQEKTGATVFFSTGGTKGFTTHWDDSDTLIFQLSGRKKWDLWTPDFLFPVTENKSRMSPPEGPPAESLILKSNDFLYLPRGHWHAPEPSDSHSLHISFAFRRRNGIDFIKSLLPLLSEHPALRMDIDKQASAEQQDIYILQLQQTIASLVSAENLGHFLKTAGERQFVSETIAFGKFS</sequence>
<dbReference type="PANTHER" id="PTHR13096:SF8">
    <property type="entry name" value="RIBOSOMAL OXYGENASE 1"/>
    <property type="match status" value="1"/>
</dbReference>
<dbReference type="InterPro" id="IPR039994">
    <property type="entry name" value="NO66-like"/>
</dbReference>